<evidence type="ECO:0008006" key="3">
    <source>
        <dbReference type="Google" id="ProtNLM"/>
    </source>
</evidence>
<name>A0ABX0MDB1_9BURK</name>
<keyword evidence="2" id="KW-1185">Reference proteome</keyword>
<accession>A0ABX0MDB1</accession>
<dbReference type="Proteomes" id="UP000819052">
    <property type="component" value="Unassembled WGS sequence"/>
</dbReference>
<protein>
    <recommendedName>
        <fullName evidence="3">Phage protein</fullName>
    </recommendedName>
</protein>
<gene>
    <name evidence="1" type="ORF">F1609_22665</name>
</gene>
<reference evidence="1 2" key="1">
    <citation type="submission" date="2019-09" db="EMBL/GenBank/DDBJ databases">
        <title>Taxonomy of Antarctic Massilia spp.: description of Massilia rubra sp. nov., Massilia aquatica sp. nov., Massilia mucilaginosa sp. nov., Massilia frigida sp. nov. isolated from streams, lakes and regoliths.</title>
        <authorList>
            <person name="Holochova P."/>
            <person name="Sedlacek I."/>
            <person name="Kralova S."/>
            <person name="Maslanova I."/>
            <person name="Busse H.-J."/>
            <person name="Stankova E."/>
            <person name="Vrbovska V."/>
            <person name="Kovarovic V."/>
            <person name="Bartak M."/>
            <person name="Svec P."/>
            <person name="Pantucek R."/>
        </authorList>
    </citation>
    <scope>NUCLEOTIDE SEQUENCE [LARGE SCALE GENOMIC DNA]</scope>
    <source>
        <strain evidence="1 2">CCM 8693</strain>
    </source>
</reference>
<dbReference type="RefSeq" id="WP_167078949.1">
    <property type="nucleotide sequence ID" value="NZ_VVIW01000016.1"/>
</dbReference>
<sequence length="131" mass="14981">MNAFRLKTHSILERYGNFCDGAIISCECVFRSNLRTSAKIVFPAKNKENQQWKKIAITMDEVEEMYMKVRSDLLNTILLSVRILEYDDLICIDVDGNYSSTGGPVTLTEVREDGDYYLIGKRVSAEELRGE</sequence>
<evidence type="ECO:0000313" key="2">
    <source>
        <dbReference type="Proteomes" id="UP000819052"/>
    </source>
</evidence>
<comment type="caution">
    <text evidence="1">The sequence shown here is derived from an EMBL/GenBank/DDBJ whole genome shotgun (WGS) entry which is preliminary data.</text>
</comment>
<organism evidence="1 2">
    <name type="scientific">Massilia aquatica</name>
    <dbReference type="NCBI Taxonomy" id="2609000"/>
    <lineage>
        <taxon>Bacteria</taxon>
        <taxon>Pseudomonadati</taxon>
        <taxon>Pseudomonadota</taxon>
        <taxon>Betaproteobacteria</taxon>
        <taxon>Burkholderiales</taxon>
        <taxon>Oxalobacteraceae</taxon>
        <taxon>Telluria group</taxon>
        <taxon>Massilia</taxon>
    </lineage>
</organism>
<evidence type="ECO:0000313" key="1">
    <source>
        <dbReference type="EMBL" id="NHZ42955.1"/>
    </source>
</evidence>
<dbReference type="EMBL" id="VVIW01000016">
    <property type="protein sequence ID" value="NHZ42955.1"/>
    <property type="molecule type" value="Genomic_DNA"/>
</dbReference>
<proteinExistence type="predicted"/>